<feature type="compositionally biased region" description="Polar residues" evidence="5">
    <location>
        <begin position="1210"/>
        <end position="1228"/>
    </location>
</feature>
<dbReference type="SUPFAM" id="SSF82199">
    <property type="entry name" value="SET domain"/>
    <property type="match status" value="1"/>
</dbReference>
<feature type="compositionally biased region" description="Low complexity" evidence="5">
    <location>
        <begin position="603"/>
        <end position="616"/>
    </location>
</feature>
<evidence type="ECO:0000256" key="5">
    <source>
        <dbReference type="SAM" id="MobiDB-lite"/>
    </source>
</evidence>
<feature type="compositionally biased region" description="Polar residues" evidence="5">
    <location>
        <begin position="904"/>
        <end position="918"/>
    </location>
</feature>
<name>A0A0G4L041_VERLO</name>
<evidence type="ECO:0000256" key="2">
    <source>
        <dbReference type="ARBA" id="ARBA00022771"/>
    </source>
</evidence>
<feature type="region of interest" description="Disordered" evidence="5">
    <location>
        <begin position="105"/>
        <end position="214"/>
    </location>
</feature>
<feature type="compositionally biased region" description="Polar residues" evidence="5">
    <location>
        <begin position="625"/>
        <end position="638"/>
    </location>
</feature>
<dbReference type="InterPro" id="IPR011011">
    <property type="entry name" value="Znf_FYVE_PHD"/>
</dbReference>
<feature type="compositionally biased region" description="Basic and acidic residues" evidence="5">
    <location>
        <begin position="961"/>
        <end position="980"/>
    </location>
</feature>
<sequence length="1318" mass="145707">MTENPQPLPTQIAIPSQAHVVPPAIPVPQPAPARKVEAVEEEPYTIKCICNFSDDDGNTIYCETCDTWQHIECYYPNRKEEALREDFSHSCADCKPRPLDRQKAIERTRRLKNGSTQEDAQDKKPRRPPSKSHKKKPKPTDLQLNGHSVGQENGKHGSPGDLNHPAKKAKGSHRPSNSVSSQANKRSPSDGNVRLNGQPPSPATSPPELPTDFEIHGYSDRFITLYRNEPETDPQRTPSNSFSSLAISNTMSLWLREPDMMRQETGESYNDVFQKLPPDISKGQQQLVVQDKQIPLAPDTVLRWKYLTTPAAIDKDVPLIELCGQILFQKDYCADPTNLWEELTSPLPFVFFHPMLPLCIDTRNEMSQARYVRRSCKPNAVLDTYLSNTSEYHFWLVSDRFVAANEQITLPWDFRLPKLQKARMMHLIGLGDDEVNGRDEPDMDEAEYQQTSGWLHRVLSEFGGCACDLGSNCAFARFHRHYQARSQSRSQLPKKKSRKPKVHTISPTSTGHAANSRAASESHNDDLDQDGRSTSERSKPPSRDRTPLRQGSLDQPGILTEPTEREKRKVQMVEDSFRRMEQQPPARKKKRTSDGTNSKPPKSKNSLTSNTSGSNGWQNPFKGPTSRTDSVASNSRPASTAPRPKYCDASVQTDPVAGEWYSEAEPTPKPRRRIISLSQRLLNNRHRARCDGVDQFKRRTSLPAPTTPTAMEIDPPVESRKASESPSLPNESEHLPPSPTPEAKNLEDVPMTDAPPTDAASISPTTTTAQLPEVNGPNAVLDTYLSNSSEYHFWLVSDRFVAANEQITLPWDFRLPKLQKARMMHLIGLGDDEVNGRDEPDMDEAEYQQTSGWLHRVLSEFGGCACDLGSNCAFARFHRHYQARSQSRSQLPKKKSRKPKVHTISPTSTGHAANSRAASESHNDDLDQDGRSTSERSKPPSRDRTPLRQGSLDQPGILTEPTEREKRKVQMVEDSFRRMEQQPPARKKKRTSDGTNSKPPKSKNALTSNISGSNGWQNPFKGPTSRTDSVASNSRPASTAPRPKYCDASVQTDPVAGEWYSEAEPTPKPRRRIISLSQRLLNNRHRARCDGVDQSKRRTSLPAPTTPTAMEIDPPVDSRKASDSPSLPKESEHLPPSPTPEARNLEDVPMTDAPPTDAASISPTTTTAQLPEVNGVSSPVEVKSPELRVHLPPVPAFGDATSAVANVTTPQVATDSQAPLLSTSTGARSSALMPPAVNGITHPSPVKKKLSLSDYTKSRLNKAASKPDGGPKTPTTKETKAGVDGIADAADTTKANEATETARVNGVSPTLTATDTPL</sequence>
<evidence type="ECO:0000313" key="8">
    <source>
        <dbReference type="EMBL" id="CRK15055.1"/>
    </source>
</evidence>
<feature type="region of interest" description="Disordered" evidence="5">
    <location>
        <begin position="484"/>
        <end position="651"/>
    </location>
</feature>
<feature type="compositionally biased region" description="Basic residues" evidence="5">
    <location>
        <begin position="492"/>
        <end position="502"/>
    </location>
</feature>
<evidence type="ECO:0000313" key="9">
    <source>
        <dbReference type="Proteomes" id="UP000044602"/>
    </source>
</evidence>
<feature type="compositionally biased region" description="Polar residues" evidence="5">
    <location>
        <begin position="993"/>
        <end position="1017"/>
    </location>
</feature>
<evidence type="ECO:0000256" key="4">
    <source>
        <dbReference type="ARBA" id="ARBA00022853"/>
    </source>
</evidence>
<dbReference type="STRING" id="100787.A0A0G4L041"/>
<feature type="compositionally biased region" description="Polar residues" evidence="5">
    <location>
        <begin position="174"/>
        <end position="190"/>
    </location>
</feature>
<dbReference type="GO" id="GO:0006325">
    <property type="term" value="P:chromatin organization"/>
    <property type="evidence" value="ECO:0007669"/>
    <property type="project" value="UniProtKB-KW"/>
</dbReference>
<feature type="region of interest" description="Disordered" evidence="5">
    <location>
        <begin position="883"/>
        <end position="1179"/>
    </location>
</feature>
<dbReference type="SMART" id="SM00249">
    <property type="entry name" value="PHD"/>
    <property type="match status" value="1"/>
</dbReference>
<feature type="compositionally biased region" description="Basic residues" evidence="5">
    <location>
        <begin position="891"/>
        <end position="901"/>
    </location>
</feature>
<dbReference type="GO" id="GO:0034967">
    <property type="term" value="C:Set3 complex"/>
    <property type="evidence" value="ECO:0007669"/>
    <property type="project" value="TreeGrafter"/>
</dbReference>
<feature type="compositionally biased region" description="Basic residues" evidence="5">
    <location>
        <begin position="124"/>
        <end position="137"/>
    </location>
</feature>
<feature type="compositionally biased region" description="Basic and acidic residues" evidence="5">
    <location>
        <begin position="919"/>
        <end position="946"/>
    </location>
</feature>
<dbReference type="InterPro" id="IPR001965">
    <property type="entry name" value="Znf_PHD"/>
</dbReference>
<feature type="domain" description="Zinc finger PHD-type" evidence="6">
    <location>
        <begin position="47"/>
        <end position="95"/>
    </location>
</feature>
<accession>A0A0G4L041</accession>
<feature type="region of interest" description="Disordered" evidence="5">
    <location>
        <begin position="692"/>
        <end position="774"/>
    </location>
</feature>
<dbReference type="InterPro" id="IPR046341">
    <property type="entry name" value="SET_dom_sf"/>
</dbReference>
<dbReference type="Gene3D" id="3.30.40.10">
    <property type="entry name" value="Zinc/RING finger domain, C3HC4 (zinc finger)"/>
    <property type="match status" value="1"/>
</dbReference>
<feature type="region of interest" description="Disordered" evidence="5">
    <location>
        <begin position="1210"/>
        <end position="1318"/>
    </location>
</feature>
<proteinExistence type="predicted"/>
<evidence type="ECO:0000256" key="3">
    <source>
        <dbReference type="ARBA" id="ARBA00022833"/>
    </source>
</evidence>
<feature type="compositionally biased region" description="Polar residues" evidence="5">
    <location>
        <begin position="1024"/>
        <end position="1037"/>
    </location>
</feature>
<evidence type="ECO:0000256" key="1">
    <source>
        <dbReference type="ARBA" id="ARBA00022723"/>
    </source>
</evidence>
<gene>
    <name evidence="8" type="ORF">BN1708_011324</name>
</gene>
<feature type="compositionally biased region" description="Polar residues" evidence="5">
    <location>
        <begin position="505"/>
        <end position="519"/>
    </location>
</feature>
<protein>
    <recommendedName>
        <fullName evidence="10">SET domain-containing protein</fullName>
    </recommendedName>
</protein>
<feature type="compositionally biased region" description="Polar residues" evidence="5">
    <location>
        <begin position="760"/>
        <end position="770"/>
    </location>
</feature>
<feature type="compositionally biased region" description="Polar residues" evidence="5">
    <location>
        <begin position="142"/>
        <end position="151"/>
    </location>
</feature>
<reference evidence="8 9" key="1">
    <citation type="submission" date="2015-05" db="EMBL/GenBank/DDBJ databases">
        <authorList>
            <person name="Wang D.B."/>
            <person name="Wang M."/>
        </authorList>
    </citation>
    <scope>NUCLEOTIDE SEQUENCE [LARGE SCALE GENOMIC DNA]</scope>
    <source>
        <strain evidence="8">VL1</strain>
    </source>
</reference>
<keyword evidence="3" id="KW-0862">Zinc</keyword>
<dbReference type="Gene3D" id="2.170.270.10">
    <property type="entry name" value="SET domain"/>
    <property type="match status" value="1"/>
</dbReference>
<dbReference type="GO" id="GO:0006355">
    <property type="term" value="P:regulation of DNA-templated transcription"/>
    <property type="evidence" value="ECO:0007669"/>
    <property type="project" value="TreeGrafter"/>
</dbReference>
<keyword evidence="2" id="KW-0863">Zinc-finger</keyword>
<feature type="domain" description="SET" evidence="7">
    <location>
        <begin position="292"/>
        <end position="419"/>
    </location>
</feature>
<keyword evidence="4" id="KW-0156">Chromatin regulator</keyword>
<feature type="compositionally biased region" description="Basic and acidic residues" evidence="5">
    <location>
        <begin position="520"/>
        <end position="547"/>
    </location>
</feature>
<organism evidence="8 9">
    <name type="scientific">Verticillium longisporum</name>
    <name type="common">Verticillium dahliae var. longisporum</name>
    <dbReference type="NCBI Taxonomy" id="100787"/>
    <lineage>
        <taxon>Eukaryota</taxon>
        <taxon>Fungi</taxon>
        <taxon>Dikarya</taxon>
        <taxon>Ascomycota</taxon>
        <taxon>Pezizomycotina</taxon>
        <taxon>Sordariomycetes</taxon>
        <taxon>Hypocreomycetidae</taxon>
        <taxon>Glomerellales</taxon>
        <taxon>Plectosphaerellaceae</taxon>
        <taxon>Verticillium</taxon>
    </lineage>
</organism>
<dbReference type="InterPro" id="IPR019787">
    <property type="entry name" value="Znf_PHD-finger"/>
</dbReference>
<feature type="compositionally biased region" description="Pro residues" evidence="5">
    <location>
        <begin position="199"/>
        <end position="209"/>
    </location>
</feature>
<keyword evidence="9" id="KW-1185">Reference proteome</keyword>
<keyword evidence="1" id="KW-0479">Metal-binding</keyword>
<dbReference type="Pfam" id="PF00628">
    <property type="entry name" value="PHD"/>
    <property type="match status" value="1"/>
</dbReference>
<feature type="compositionally biased region" description="Basic and acidic residues" evidence="5">
    <location>
        <begin position="562"/>
        <end position="581"/>
    </location>
</feature>
<feature type="compositionally biased region" description="Polar residues" evidence="5">
    <location>
        <begin position="1307"/>
        <end position="1318"/>
    </location>
</feature>
<dbReference type="PANTHER" id="PTHR46462:SF3">
    <property type="entry name" value="UPSET, ISOFORM A"/>
    <property type="match status" value="1"/>
</dbReference>
<evidence type="ECO:0000259" key="7">
    <source>
        <dbReference type="SMART" id="SM00317"/>
    </source>
</evidence>
<dbReference type="InterPro" id="IPR013083">
    <property type="entry name" value="Znf_RING/FYVE/PHD"/>
</dbReference>
<feature type="compositionally biased region" description="Polar residues" evidence="5">
    <location>
        <begin position="1159"/>
        <end position="1169"/>
    </location>
</feature>
<evidence type="ECO:0008006" key="10">
    <source>
        <dbReference type="Google" id="ProtNLM"/>
    </source>
</evidence>
<dbReference type="SUPFAM" id="SSF57903">
    <property type="entry name" value="FYVE/PHD zinc finger"/>
    <property type="match status" value="1"/>
</dbReference>
<dbReference type="GO" id="GO:0008270">
    <property type="term" value="F:zinc ion binding"/>
    <property type="evidence" value="ECO:0007669"/>
    <property type="project" value="UniProtKB-KW"/>
</dbReference>
<dbReference type="PANTHER" id="PTHR46462">
    <property type="entry name" value="UPSET, ISOFORM A"/>
    <property type="match status" value="1"/>
</dbReference>
<dbReference type="CDD" id="cd15570">
    <property type="entry name" value="PHD_Bye1p_SIZ1_like"/>
    <property type="match status" value="1"/>
</dbReference>
<evidence type="ECO:0000259" key="6">
    <source>
        <dbReference type="SMART" id="SM00249"/>
    </source>
</evidence>
<dbReference type="EMBL" id="CVQH01006113">
    <property type="protein sequence ID" value="CRK15055.1"/>
    <property type="molecule type" value="Genomic_DNA"/>
</dbReference>
<dbReference type="Pfam" id="PF00856">
    <property type="entry name" value="SET"/>
    <property type="match status" value="1"/>
</dbReference>
<dbReference type="GO" id="GO:0070210">
    <property type="term" value="C:Rpd3L-Expanded complex"/>
    <property type="evidence" value="ECO:0007669"/>
    <property type="project" value="TreeGrafter"/>
</dbReference>
<dbReference type="Proteomes" id="UP000044602">
    <property type="component" value="Unassembled WGS sequence"/>
</dbReference>
<dbReference type="SMART" id="SM00317">
    <property type="entry name" value="SET"/>
    <property type="match status" value="1"/>
</dbReference>
<dbReference type="InterPro" id="IPR001214">
    <property type="entry name" value="SET_dom"/>
</dbReference>